<gene>
    <name evidence="2" type="ORF">ICI42_14255</name>
</gene>
<proteinExistence type="predicted"/>
<accession>A0A8J6PLL3</accession>
<evidence type="ECO:0000313" key="3">
    <source>
        <dbReference type="Proteomes" id="UP000643405"/>
    </source>
</evidence>
<evidence type="ECO:0000313" key="2">
    <source>
        <dbReference type="EMBL" id="MBD0415821.1"/>
    </source>
</evidence>
<dbReference type="EMBL" id="JACVVX010000004">
    <property type="protein sequence ID" value="MBD0415821.1"/>
    <property type="molecule type" value="Genomic_DNA"/>
</dbReference>
<organism evidence="2 3">
    <name type="scientific">Oryzicola mucosus</name>
    <dbReference type="NCBI Taxonomy" id="2767425"/>
    <lineage>
        <taxon>Bacteria</taxon>
        <taxon>Pseudomonadati</taxon>
        <taxon>Pseudomonadota</taxon>
        <taxon>Alphaproteobacteria</taxon>
        <taxon>Hyphomicrobiales</taxon>
        <taxon>Phyllobacteriaceae</taxon>
        <taxon>Oryzicola</taxon>
    </lineage>
</organism>
<comment type="caution">
    <text evidence="2">The sequence shown here is derived from an EMBL/GenBank/DDBJ whole genome shotgun (WGS) entry which is preliminary data.</text>
</comment>
<dbReference type="AlphaFoldDB" id="A0A8J6PLL3"/>
<name>A0A8J6PLL3_9HYPH</name>
<protein>
    <submittedName>
        <fullName evidence="2">Transcriptional regulator</fullName>
    </submittedName>
</protein>
<sequence>MKRPQSQVDKTQPQKNELHKQYRAIGPAAIAAALVFSRKRKPVAATTPSLKSGKAA</sequence>
<keyword evidence="3" id="KW-1185">Reference proteome</keyword>
<dbReference type="Proteomes" id="UP000643405">
    <property type="component" value="Unassembled WGS sequence"/>
</dbReference>
<evidence type="ECO:0000256" key="1">
    <source>
        <dbReference type="SAM" id="MobiDB-lite"/>
    </source>
</evidence>
<feature type="region of interest" description="Disordered" evidence="1">
    <location>
        <begin position="1"/>
        <end position="21"/>
    </location>
</feature>
<dbReference type="RefSeq" id="WP_188165253.1">
    <property type="nucleotide sequence ID" value="NZ_JACVVX010000004.1"/>
</dbReference>
<reference evidence="2" key="1">
    <citation type="submission" date="2020-09" db="EMBL/GenBank/DDBJ databases">
        <title>Genome seq and assembly of Tianweitania sp.</title>
        <authorList>
            <person name="Chhetri G."/>
        </authorList>
    </citation>
    <scope>NUCLEOTIDE SEQUENCE</scope>
    <source>
        <strain evidence="2">Rool2</strain>
    </source>
</reference>
<feature type="compositionally biased region" description="Polar residues" evidence="1">
    <location>
        <begin position="1"/>
        <end position="15"/>
    </location>
</feature>